<accession>A0ABW8F4U1</accession>
<proteinExistence type="predicted"/>
<name>A0ABW8F4U1_9BURK</name>
<evidence type="ECO:0000313" key="3">
    <source>
        <dbReference type="Proteomes" id="UP001617427"/>
    </source>
</evidence>
<dbReference type="RefSeq" id="WP_402703272.1">
    <property type="nucleotide sequence ID" value="NZ_JBIUZV010000017.1"/>
</dbReference>
<keyword evidence="3" id="KW-1185">Reference proteome</keyword>
<comment type="caution">
    <text evidence="2">The sequence shown here is derived from an EMBL/GenBank/DDBJ whole genome shotgun (WGS) entry which is preliminary data.</text>
</comment>
<reference evidence="2 3" key="1">
    <citation type="submission" date="2024-10" db="EMBL/GenBank/DDBJ databases">
        <title>The Natural Products Discovery Center: Release of the First 8490 Sequenced Strains for Exploring Actinobacteria Biosynthetic Diversity.</title>
        <authorList>
            <person name="Kalkreuter E."/>
            <person name="Kautsar S.A."/>
            <person name="Yang D."/>
            <person name="Bader C.D."/>
            <person name="Teijaro C.N."/>
            <person name="Fluegel L."/>
            <person name="Davis C.M."/>
            <person name="Simpson J.R."/>
            <person name="Lauterbach L."/>
            <person name="Steele A.D."/>
            <person name="Gui C."/>
            <person name="Meng S."/>
            <person name="Li G."/>
            <person name="Viehrig K."/>
            <person name="Ye F."/>
            <person name="Su P."/>
            <person name="Kiefer A.F."/>
            <person name="Nichols A."/>
            <person name="Cepeda A.J."/>
            <person name="Yan W."/>
            <person name="Fan B."/>
            <person name="Jiang Y."/>
            <person name="Adhikari A."/>
            <person name="Zheng C.-J."/>
            <person name="Schuster L."/>
            <person name="Cowan T.M."/>
            <person name="Smanski M.J."/>
            <person name="Chevrette M.G."/>
            <person name="De Carvalho L.P.S."/>
            <person name="Shen B."/>
        </authorList>
    </citation>
    <scope>NUCLEOTIDE SEQUENCE [LARGE SCALE GENOMIC DNA]</scope>
    <source>
        <strain evidence="2 3">NPDC087045</strain>
    </source>
</reference>
<feature type="chain" id="PRO_5046834947" evidence="1">
    <location>
        <begin position="22"/>
        <end position="221"/>
    </location>
</feature>
<dbReference type="EMBL" id="JBIUZV010000017">
    <property type="protein sequence ID" value="MFJ3048312.1"/>
    <property type="molecule type" value="Genomic_DNA"/>
</dbReference>
<sequence>MKKWMTLIAASMALASVAVLAAPTTELKVGGTIKARACSFDIGNNGYITYDLIPSSQLKTGQYTALQEKSVDFAINCDAATALAIKVVDNRASSLVGGSEVGTAAGNVNDPHFVLYGLGTQDGKNIGAFRLRVPSVSVDGQPVSVLYGYLDWGSGGSAFYSYRGDIYKNYYTYFVNVGRTWAGKQYVGQMAVTPVLNKRELLPTSSDINLDGSVTFELFYR</sequence>
<dbReference type="Pfam" id="PF06551">
    <property type="entry name" value="DUF1120"/>
    <property type="match status" value="1"/>
</dbReference>
<evidence type="ECO:0000256" key="1">
    <source>
        <dbReference type="SAM" id="SignalP"/>
    </source>
</evidence>
<evidence type="ECO:0000313" key="2">
    <source>
        <dbReference type="EMBL" id="MFJ3048312.1"/>
    </source>
</evidence>
<keyword evidence="1" id="KW-0732">Signal</keyword>
<protein>
    <submittedName>
        <fullName evidence="2">DUF1120 domain-containing protein</fullName>
    </submittedName>
</protein>
<gene>
    <name evidence="2" type="ORF">ACIPEN_20965</name>
</gene>
<organism evidence="2 3">
    <name type="scientific">Herbaspirillum chlorophenolicum</name>
    <dbReference type="NCBI Taxonomy" id="211589"/>
    <lineage>
        <taxon>Bacteria</taxon>
        <taxon>Pseudomonadati</taxon>
        <taxon>Pseudomonadota</taxon>
        <taxon>Betaproteobacteria</taxon>
        <taxon>Burkholderiales</taxon>
        <taxon>Oxalobacteraceae</taxon>
        <taxon>Herbaspirillum</taxon>
    </lineage>
</organism>
<dbReference type="Proteomes" id="UP001617427">
    <property type="component" value="Unassembled WGS sequence"/>
</dbReference>
<dbReference type="InterPro" id="IPR010546">
    <property type="entry name" value="DUF1120"/>
</dbReference>
<feature type="signal peptide" evidence="1">
    <location>
        <begin position="1"/>
        <end position="21"/>
    </location>
</feature>